<evidence type="ECO:0000313" key="2">
    <source>
        <dbReference type="EMBL" id="RJE21816.1"/>
    </source>
</evidence>
<protein>
    <submittedName>
        <fullName evidence="2">Uncharacterized protein</fullName>
    </submittedName>
</protein>
<keyword evidence="3" id="KW-1185">Reference proteome</keyword>
<evidence type="ECO:0000313" key="3">
    <source>
        <dbReference type="Proteomes" id="UP000266188"/>
    </source>
</evidence>
<comment type="caution">
    <text evidence="2">The sequence shown here is derived from an EMBL/GenBank/DDBJ whole genome shotgun (WGS) entry which is preliminary data.</text>
</comment>
<dbReference type="AlphaFoldDB" id="A0A3A2ZFP5"/>
<gene>
    <name evidence="2" type="ORF">PHISCL_05835</name>
</gene>
<reference evidence="3" key="1">
    <citation type="submission" date="2017-02" db="EMBL/GenBank/DDBJ databases">
        <authorList>
            <person name="Tafer H."/>
            <person name="Lopandic K."/>
        </authorList>
    </citation>
    <scope>NUCLEOTIDE SEQUENCE [LARGE SCALE GENOMIC DNA]</scope>
    <source>
        <strain evidence="3">CBS 366.77</strain>
    </source>
</reference>
<evidence type="ECO:0000256" key="1">
    <source>
        <dbReference type="SAM" id="MobiDB-lite"/>
    </source>
</evidence>
<dbReference type="EMBL" id="MVGC01000203">
    <property type="protein sequence ID" value="RJE21816.1"/>
    <property type="molecule type" value="Genomic_DNA"/>
</dbReference>
<accession>A0A3A2ZFP5</accession>
<sequence length="286" mass="32721">MLRPSSPIFKANPGSCTEICWASPTEMGPHPKGMDGRARTSNSSSRDCYNEISIDGFIEEDFRAGGPCLCPLPVQTPALPKDDYGYKRIMDAYHLTRFQVTQILRDRGLDFRRISYYLNCHRSSDAAYAIPTINILATRHSMDEPWIEIAREVYAFLASRRFPDVAVDIYDAACENRRFPLHLEDFNDTPWEAPVDAIADLIAPEEEFVDFEFCRFGPGLTEDDSPPTLVVNVCESEESRRKDWRFLRDKIVHLLNEYGLSHVAVLFIARCPRDGGECELCERVRR</sequence>
<proteinExistence type="predicted"/>
<dbReference type="STRING" id="2070753.A0A3A2ZFP5"/>
<feature type="region of interest" description="Disordered" evidence="1">
    <location>
        <begin position="27"/>
        <end position="46"/>
    </location>
</feature>
<dbReference type="Proteomes" id="UP000266188">
    <property type="component" value="Unassembled WGS sequence"/>
</dbReference>
<name>A0A3A2ZFP5_9EURO</name>
<organism evidence="2 3">
    <name type="scientific">Aspergillus sclerotialis</name>
    <dbReference type="NCBI Taxonomy" id="2070753"/>
    <lineage>
        <taxon>Eukaryota</taxon>
        <taxon>Fungi</taxon>
        <taxon>Dikarya</taxon>
        <taxon>Ascomycota</taxon>
        <taxon>Pezizomycotina</taxon>
        <taxon>Eurotiomycetes</taxon>
        <taxon>Eurotiomycetidae</taxon>
        <taxon>Eurotiales</taxon>
        <taxon>Aspergillaceae</taxon>
        <taxon>Aspergillus</taxon>
        <taxon>Aspergillus subgen. Polypaecilum</taxon>
    </lineage>
</organism>
<dbReference type="OrthoDB" id="5424209at2759"/>